<protein>
    <submittedName>
        <fullName evidence="1">Uncharacterized protein</fullName>
    </submittedName>
</protein>
<evidence type="ECO:0000313" key="1">
    <source>
        <dbReference type="EMBL" id="QSZ26392.1"/>
    </source>
</evidence>
<sequence length="96" mass="11083">MKQGTNGIKSFWIHLKFKINKFNKVIYQEEAMSSGAAIAQLVMSEYGKDIKQKDFSEMIDYVKQKSGCDDADFQTWRLILKMVLSSPAKNLKEQEI</sequence>
<proteinExistence type="predicted"/>
<name>A0A974Y3Z9_9THEO</name>
<accession>A0A974Y3Z9</accession>
<evidence type="ECO:0000313" key="2">
    <source>
        <dbReference type="Proteomes" id="UP000671913"/>
    </source>
</evidence>
<dbReference type="KEGG" id="aaut:ACETAC_05460"/>
<organism evidence="1 2">
    <name type="scientific">Aceticella autotrophica</name>
    <dbReference type="NCBI Taxonomy" id="2755338"/>
    <lineage>
        <taxon>Bacteria</taxon>
        <taxon>Bacillati</taxon>
        <taxon>Bacillota</taxon>
        <taxon>Clostridia</taxon>
        <taxon>Thermoanaerobacterales</taxon>
        <taxon>Thermoanaerobacteraceae</taxon>
        <taxon>Aceticella</taxon>
    </lineage>
</organism>
<dbReference type="RefSeq" id="WP_284679057.1">
    <property type="nucleotide sequence ID" value="NZ_CP060096.1"/>
</dbReference>
<dbReference type="EMBL" id="CP060096">
    <property type="protein sequence ID" value="QSZ26392.1"/>
    <property type="molecule type" value="Genomic_DNA"/>
</dbReference>
<dbReference type="AlphaFoldDB" id="A0A974Y3Z9"/>
<reference evidence="1" key="1">
    <citation type="submission" date="2020-08" db="EMBL/GenBank/DDBJ databases">
        <title>Genomic insights into the carbon and energy metabolism of the first obligate autotrophic acetogenic bacterium Aceticella autotrophica gen. nov., sp. nov.</title>
        <authorList>
            <person name="Toshchakov S.V."/>
            <person name="Elcheninov A.G."/>
            <person name="Kublanov I.V."/>
            <person name="Frolov E.N."/>
            <person name="Lebedinsky A.V."/>
        </authorList>
    </citation>
    <scope>NUCLEOTIDE SEQUENCE</scope>
    <source>
        <strain evidence="1">3443-3Ac</strain>
    </source>
</reference>
<keyword evidence="2" id="KW-1185">Reference proteome</keyword>
<gene>
    <name evidence="1" type="ORF">ACETAC_05460</name>
</gene>
<dbReference type="Proteomes" id="UP000671913">
    <property type="component" value="Chromosome"/>
</dbReference>